<name>I2GTY5_9BACT</name>
<keyword evidence="2" id="KW-0614">Plasmid</keyword>
<dbReference type="Pfam" id="PF01381">
    <property type="entry name" value="HTH_3"/>
    <property type="match status" value="1"/>
</dbReference>
<dbReference type="PROSITE" id="PS50943">
    <property type="entry name" value="HTH_CROC1"/>
    <property type="match status" value="1"/>
</dbReference>
<dbReference type="RefSeq" id="WP_015056921.1">
    <property type="nucleotide sequence ID" value="NC_019017.1"/>
</dbReference>
<accession>I2GTY5</accession>
<feature type="domain" description="HTH cro/C1-type" evidence="1">
    <location>
        <begin position="9"/>
        <end position="61"/>
    </location>
</feature>
<reference evidence="2 3" key="1">
    <citation type="journal article" date="2012" name="J. Bacteriol.">
        <title>Genome Sequence of the Filamentous Bacterium Fibrisoma limi BUZ 3T.</title>
        <authorList>
            <person name="Filippini M."/>
            <person name="Qi W."/>
            <person name="Jaenicke S."/>
            <person name="Goesmann A."/>
            <person name="Smits T.H."/>
            <person name="Bagheri H.C."/>
        </authorList>
    </citation>
    <scope>NUCLEOTIDE SEQUENCE [LARGE SCALE GENOMIC DNA]</scope>
    <source>
        <strain evidence="3">BUZ 3T</strain>
        <plasmid evidence="2 3">pFLIM01</plasmid>
    </source>
</reference>
<dbReference type="EMBL" id="HE805916">
    <property type="protein sequence ID" value="CCH57586.1"/>
    <property type="molecule type" value="Genomic_DNA"/>
</dbReference>
<protein>
    <recommendedName>
        <fullName evidence="1">HTH cro/C1-type domain-containing protein</fullName>
    </recommendedName>
</protein>
<dbReference type="InterPro" id="IPR010982">
    <property type="entry name" value="Lambda_DNA-bd_dom_sf"/>
</dbReference>
<dbReference type="InterPro" id="IPR001387">
    <property type="entry name" value="Cro/C1-type_HTH"/>
</dbReference>
<proteinExistence type="predicted"/>
<dbReference type="OrthoDB" id="3831186at2"/>
<dbReference type="Gene3D" id="1.10.260.40">
    <property type="entry name" value="lambda repressor-like DNA-binding domains"/>
    <property type="match status" value="1"/>
</dbReference>
<dbReference type="Proteomes" id="UP000009309">
    <property type="component" value="Plasmid pFLIM01"/>
</dbReference>
<dbReference type="SMART" id="SM00530">
    <property type="entry name" value="HTH_XRE"/>
    <property type="match status" value="1"/>
</dbReference>
<keyword evidence="3" id="KW-1185">Reference proteome</keyword>
<gene>
    <name evidence="2" type="ORF">BN8_p06776</name>
</gene>
<geneLocation type="plasmid" evidence="2 3">
    <name>pFLIM01</name>
</geneLocation>
<sequence>MLESLHTRLRLARVELGLTQAEAATAIGIKQPMLHRAETSMEISSNRLMQILNYYVNQRSINPAWLLSDPNTAFTIMATESNVNEQKLQLLEVFREALDELDKPNR</sequence>
<evidence type="ECO:0000259" key="1">
    <source>
        <dbReference type="PROSITE" id="PS50943"/>
    </source>
</evidence>
<organism evidence="2 3">
    <name type="scientific">Fibrisoma limi BUZ 3</name>
    <dbReference type="NCBI Taxonomy" id="1185876"/>
    <lineage>
        <taxon>Bacteria</taxon>
        <taxon>Pseudomonadati</taxon>
        <taxon>Bacteroidota</taxon>
        <taxon>Cytophagia</taxon>
        <taxon>Cytophagales</taxon>
        <taxon>Spirosomataceae</taxon>
        <taxon>Fibrisoma</taxon>
    </lineage>
</organism>
<dbReference type="CDD" id="cd00093">
    <property type="entry name" value="HTH_XRE"/>
    <property type="match status" value="1"/>
</dbReference>
<dbReference type="GO" id="GO:0003677">
    <property type="term" value="F:DNA binding"/>
    <property type="evidence" value="ECO:0007669"/>
    <property type="project" value="InterPro"/>
</dbReference>
<dbReference type="AlphaFoldDB" id="I2GTY5"/>
<evidence type="ECO:0000313" key="3">
    <source>
        <dbReference type="Proteomes" id="UP000009309"/>
    </source>
</evidence>
<evidence type="ECO:0000313" key="2">
    <source>
        <dbReference type="EMBL" id="CCH57586.1"/>
    </source>
</evidence>
<dbReference type="SUPFAM" id="SSF47413">
    <property type="entry name" value="lambda repressor-like DNA-binding domains"/>
    <property type="match status" value="1"/>
</dbReference>